<dbReference type="EMBL" id="QKUF01000050">
    <property type="protein sequence ID" value="PZW19231.1"/>
    <property type="molecule type" value="Genomic_DNA"/>
</dbReference>
<dbReference type="RefSeq" id="WP_111326489.1">
    <property type="nucleotide sequence ID" value="NZ_BIFX01000001.1"/>
</dbReference>
<dbReference type="Gene3D" id="3.60.21.10">
    <property type="match status" value="1"/>
</dbReference>
<reference evidence="2 3" key="1">
    <citation type="submission" date="2018-06" db="EMBL/GenBank/DDBJ databases">
        <title>Genomic Encyclopedia of Archaeal and Bacterial Type Strains, Phase II (KMG-II): from individual species to whole genera.</title>
        <authorList>
            <person name="Goeker M."/>
        </authorList>
    </citation>
    <scope>NUCLEOTIDE SEQUENCE [LARGE SCALE GENOMIC DNA]</scope>
    <source>
        <strain evidence="2 3">ATCC BAA-1881</strain>
    </source>
</reference>
<evidence type="ECO:0000313" key="2">
    <source>
        <dbReference type="EMBL" id="PZW19231.1"/>
    </source>
</evidence>
<sequence length="295" mass="34264">MSREQYIQDINKVFRGWEARDYSKRFRLHAKNVLVAADAHLPYVHKDLLAMFREAVTILQPEAVIWLGDLMDMHKFSRWGVTDYTLTWEQEKEIITGILLQINEDLEPHGGIQVVSSGNHDRRWIRKLDNHEDMEGLLCSLSPEIGELVGENIIIPVDSPTIETIPDDHGGFEWLLTHPAQFKAPFKTPEEIATLNNMNVVSAHAHHFGAIRSKNNRHWIVEAGGLFDHRLFEYVQWNPTGHREMIPGFWWLRSGMPPRGFTIYDEELLELYRACEQEGEPQHRGRDEDKAAQDR</sequence>
<protein>
    <submittedName>
        <fullName evidence="2">Calcineurin-like phosphoesterase family protein</fullName>
    </submittedName>
</protein>
<comment type="caution">
    <text evidence="2">The sequence shown here is derived from an EMBL/GenBank/DDBJ whole genome shotgun (WGS) entry which is preliminary data.</text>
</comment>
<dbReference type="OrthoDB" id="9829167at2"/>
<name>A0A326TSA6_THEHA</name>
<keyword evidence="3" id="KW-1185">Reference proteome</keyword>
<organism evidence="2 3">
    <name type="scientific">Thermosporothrix hazakensis</name>
    <dbReference type="NCBI Taxonomy" id="644383"/>
    <lineage>
        <taxon>Bacteria</taxon>
        <taxon>Bacillati</taxon>
        <taxon>Chloroflexota</taxon>
        <taxon>Ktedonobacteria</taxon>
        <taxon>Ktedonobacterales</taxon>
        <taxon>Thermosporotrichaceae</taxon>
        <taxon>Thermosporothrix</taxon>
    </lineage>
</organism>
<evidence type="ECO:0000259" key="1">
    <source>
        <dbReference type="Pfam" id="PF00149"/>
    </source>
</evidence>
<dbReference type="InterPro" id="IPR004843">
    <property type="entry name" value="Calcineurin-like_PHP"/>
</dbReference>
<dbReference type="Pfam" id="PF00149">
    <property type="entry name" value="Metallophos"/>
    <property type="match status" value="1"/>
</dbReference>
<dbReference type="AlphaFoldDB" id="A0A326TSA6"/>
<feature type="domain" description="Calcineurin-like phosphoesterase" evidence="1">
    <location>
        <begin position="32"/>
        <end position="177"/>
    </location>
</feature>
<dbReference type="SUPFAM" id="SSF56300">
    <property type="entry name" value="Metallo-dependent phosphatases"/>
    <property type="match status" value="1"/>
</dbReference>
<dbReference type="GO" id="GO:0016787">
    <property type="term" value="F:hydrolase activity"/>
    <property type="evidence" value="ECO:0007669"/>
    <property type="project" value="InterPro"/>
</dbReference>
<gene>
    <name evidence="2" type="ORF">EI42_06169</name>
</gene>
<evidence type="ECO:0000313" key="3">
    <source>
        <dbReference type="Proteomes" id="UP000248806"/>
    </source>
</evidence>
<accession>A0A326TSA6</accession>
<proteinExistence type="predicted"/>
<dbReference type="Proteomes" id="UP000248806">
    <property type="component" value="Unassembled WGS sequence"/>
</dbReference>
<dbReference type="InterPro" id="IPR029052">
    <property type="entry name" value="Metallo-depent_PP-like"/>
</dbReference>